<keyword evidence="2" id="KW-0805">Transcription regulation</keyword>
<dbReference type="Gene3D" id="1.25.70.10">
    <property type="entry name" value="Transcription termination factor 3, mitochondrial"/>
    <property type="match status" value="1"/>
</dbReference>
<dbReference type="InterPro" id="IPR038538">
    <property type="entry name" value="MTERF_sf"/>
</dbReference>
<keyword evidence="6" id="KW-1185">Reference proteome</keyword>
<dbReference type="SMART" id="SM00733">
    <property type="entry name" value="Mterf"/>
    <property type="match status" value="6"/>
</dbReference>
<evidence type="ECO:0000256" key="3">
    <source>
        <dbReference type="ARBA" id="ARBA00022946"/>
    </source>
</evidence>
<evidence type="ECO:0000256" key="4">
    <source>
        <dbReference type="SAM" id="MobiDB-lite"/>
    </source>
</evidence>
<dbReference type="EMBL" id="SDMP01000016">
    <property type="protein sequence ID" value="RYR04483.1"/>
    <property type="molecule type" value="Genomic_DNA"/>
</dbReference>
<dbReference type="AlphaFoldDB" id="A0A444YRD5"/>
<gene>
    <name evidence="5" type="ORF">Ahy_B06g084215</name>
</gene>
<dbReference type="Proteomes" id="UP000289738">
    <property type="component" value="Chromosome B06"/>
</dbReference>
<dbReference type="GO" id="GO:0003676">
    <property type="term" value="F:nucleic acid binding"/>
    <property type="evidence" value="ECO:0007669"/>
    <property type="project" value="InterPro"/>
</dbReference>
<feature type="compositionally biased region" description="Basic and acidic residues" evidence="4">
    <location>
        <begin position="321"/>
        <end position="339"/>
    </location>
</feature>
<accession>A0A444YRD5</accession>
<dbReference type="GO" id="GO:0006353">
    <property type="term" value="P:DNA-templated transcription termination"/>
    <property type="evidence" value="ECO:0007669"/>
    <property type="project" value="UniProtKB-KW"/>
</dbReference>
<sequence length="499" mass="56252">MISRYSIVQSHHPNFTISYLIDSCGLSPDTATLTFQKLHLQRPDSVLTLLREHGFIDTQISNLIRKRPLLLLANLDILLPKFQFFLSIGISNTNLARTLTADPTLLTRSLEKQIIPSYNFLKSVLISDEKVAASLKHTSWVFLEDHKKNLVPNLNLLKEMDVPESCVTLLLTHFPEALMQKKENFAKLSKEIKEMGFNPKKTTFVLAIHVFSGEGNKSIYNRCYEVYKRWGWSDDDILMAFKKHPHCMILSEDKIMKTMDYLVNKMGWLSGMIVRCPVVLFFSLEKRIKLRCSVAKVNRVWEVEGKVVRGGMRGCGGGGRNEGEREKQEQRRETKRHISESVNVPTTKRPTVQDSSLQEEAVTSSSVAPNRQQGRRGCGAQQATGMKRLEKLKTEEVRTAATSRDDASGVHLSLHPMKPLQLLPPLQPEAIRVRHACEDLLIPLPIIVQLLSLLVKAVDELLHLQPQINGFLRVDGSIGGRGGRCPQRAGAKAASKERP</sequence>
<name>A0A444YRD5_ARAHY</name>
<dbReference type="FunFam" id="1.25.70.10:FF:000001">
    <property type="entry name" value="Mitochondrial transcription termination factor-like"/>
    <property type="match status" value="1"/>
</dbReference>
<comment type="similarity">
    <text evidence="1">Belongs to the mTERF family.</text>
</comment>
<evidence type="ECO:0000313" key="6">
    <source>
        <dbReference type="Proteomes" id="UP000289738"/>
    </source>
</evidence>
<dbReference type="PANTHER" id="PTHR13068">
    <property type="entry name" value="CGI-12 PROTEIN-RELATED"/>
    <property type="match status" value="1"/>
</dbReference>
<dbReference type="Pfam" id="PF02536">
    <property type="entry name" value="mTERF"/>
    <property type="match status" value="1"/>
</dbReference>
<evidence type="ECO:0000256" key="1">
    <source>
        <dbReference type="ARBA" id="ARBA00007692"/>
    </source>
</evidence>
<keyword evidence="2" id="KW-0804">Transcription</keyword>
<reference evidence="5 6" key="1">
    <citation type="submission" date="2019-01" db="EMBL/GenBank/DDBJ databases">
        <title>Sequencing of cultivated peanut Arachis hypogaea provides insights into genome evolution and oil improvement.</title>
        <authorList>
            <person name="Chen X."/>
        </authorList>
    </citation>
    <scope>NUCLEOTIDE SEQUENCE [LARGE SCALE GENOMIC DNA]</scope>
    <source>
        <strain evidence="6">cv. Fuhuasheng</strain>
        <tissue evidence="5">Leaves</tissue>
    </source>
</reference>
<keyword evidence="3" id="KW-0809">Transit peptide</keyword>
<dbReference type="InterPro" id="IPR003690">
    <property type="entry name" value="MTERF"/>
</dbReference>
<keyword evidence="2" id="KW-0806">Transcription termination</keyword>
<evidence type="ECO:0000256" key="2">
    <source>
        <dbReference type="ARBA" id="ARBA00022472"/>
    </source>
</evidence>
<dbReference type="STRING" id="3818.A0A444YRD5"/>
<feature type="region of interest" description="Disordered" evidence="4">
    <location>
        <begin position="312"/>
        <end position="387"/>
    </location>
</feature>
<organism evidence="5 6">
    <name type="scientific">Arachis hypogaea</name>
    <name type="common">Peanut</name>
    <dbReference type="NCBI Taxonomy" id="3818"/>
    <lineage>
        <taxon>Eukaryota</taxon>
        <taxon>Viridiplantae</taxon>
        <taxon>Streptophyta</taxon>
        <taxon>Embryophyta</taxon>
        <taxon>Tracheophyta</taxon>
        <taxon>Spermatophyta</taxon>
        <taxon>Magnoliopsida</taxon>
        <taxon>eudicotyledons</taxon>
        <taxon>Gunneridae</taxon>
        <taxon>Pentapetalae</taxon>
        <taxon>rosids</taxon>
        <taxon>fabids</taxon>
        <taxon>Fabales</taxon>
        <taxon>Fabaceae</taxon>
        <taxon>Papilionoideae</taxon>
        <taxon>50 kb inversion clade</taxon>
        <taxon>dalbergioids sensu lato</taxon>
        <taxon>Dalbergieae</taxon>
        <taxon>Pterocarpus clade</taxon>
        <taxon>Arachis</taxon>
    </lineage>
</organism>
<dbReference type="PANTHER" id="PTHR13068:SF133">
    <property type="entry name" value="MITOCHONDRIAL TRANSCRIPTION TERMINATION FACTOR FAMILY PROTEIN"/>
    <property type="match status" value="1"/>
</dbReference>
<feature type="compositionally biased region" description="Polar residues" evidence="4">
    <location>
        <begin position="340"/>
        <end position="370"/>
    </location>
</feature>
<protein>
    <submittedName>
        <fullName evidence="5">Uncharacterized protein</fullName>
    </submittedName>
</protein>
<proteinExistence type="inferred from homology"/>
<evidence type="ECO:0000313" key="5">
    <source>
        <dbReference type="EMBL" id="RYR04483.1"/>
    </source>
</evidence>
<comment type="caution">
    <text evidence="5">The sequence shown here is derived from an EMBL/GenBank/DDBJ whole genome shotgun (WGS) entry which is preliminary data.</text>
</comment>